<accession>A0A2P5AXY4</accession>
<comment type="caution">
    <text evidence="2">The sequence shown here is derived from an EMBL/GenBank/DDBJ whole genome shotgun (WGS) entry which is preliminary data.</text>
</comment>
<dbReference type="InParanoid" id="A0A2P5AXY4"/>
<evidence type="ECO:0000313" key="3">
    <source>
        <dbReference type="Proteomes" id="UP000237000"/>
    </source>
</evidence>
<feature type="chain" id="PRO_5015155764" evidence="1">
    <location>
        <begin position="21"/>
        <end position="115"/>
    </location>
</feature>
<sequence>MVVLLPRFLASITAVSYLIAWHDGSPFKSRKPTTNMEGFSQSSGFGSAIAPRSSNENPPPTLRLFPLIQNHHSLFRSLNRTSPLIQLISLPLCTSMKAIFSYGNTRSWLESVALA</sequence>
<gene>
    <name evidence="2" type="ORF">TorRG33x02_338090</name>
</gene>
<protein>
    <submittedName>
        <fullName evidence="2">Uncharacterized protein</fullName>
    </submittedName>
</protein>
<evidence type="ECO:0000313" key="2">
    <source>
        <dbReference type="EMBL" id="PON41420.1"/>
    </source>
</evidence>
<keyword evidence="3" id="KW-1185">Reference proteome</keyword>
<dbReference type="AlphaFoldDB" id="A0A2P5AXY4"/>
<proteinExistence type="predicted"/>
<evidence type="ECO:0000256" key="1">
    <source>
        <dbReference type="SAM" id="SignalP"/>
    </source>
</evidence>
<feature type="signal peptide" evidence="1">
    <location>
        <begin position="1"/>
        <end position="20"/>
    </location>
</feature>
<organism evidence="2 3">
    <name type="scientific">Trema orientale</name>
    <name type="common">Charcoal tree</name>
    <name type="synonym">Celtis orientalis</name>
    <dbReference type="NCBI Taxonomy" id="63057"/>
    <lineage>
        <taxon>Eukaryota</taxon>
        <taxon>Viridiplantae</taxon>
        <taxon>Streptophyta</taxon>
        <taxon>Embryophyta</taxon>
        <taxon>Tracheophyta</taxon>
        <taxon>Spermatophyta</taxon>
        <taxon>Magnoliopsida</taxon>
        <taxon>eudicotyledons</taxon>
        <taxon>Gunneridae</taxon>
        <taxon>Pentapetalae</taxon>
        <taxon>rosids</taxon>
        <taxon>fabids</taxon>
        <taxon>Rosales</taxon>
        <taxon>Cannabaceae</taxon>
        <taxon>Trema</taxon>
    </lineage>
</organism>
<reference evidence="3" key="1">
    <citation type="submission" date="2016-06" db="EMBL/GenBank/DDBJ databases">
        <title>Parallel loss of symbiosis genes in relatives of nitrogen-fixing non-legume Parasponia.</title>
        <authorList>
            <person name="Van Velzen R."/>
            <person name="Holmer R."/>
            <person name="Bu F."/>
            <person name="Rutten L."/>
            <person name="Van Zeijl A."/>
            <person name="Liu W."/>
            <person name="Santuari L."/>
            <person name="Cao Q."/>
            <person name="Sharma T."/>
            <person name="Shen D."/>
            <person name="Roswanjaya Y."/>
            <person name="Wardhani T."/>
            <person name="Kalhor M.S."/>
            <person name="Jansen J."/>
            <person name="Van den Hoogen J."/>
            <person name="Gungor B."/>
            <person name="Hartog M."/>
            <person name="Hontelez J."/>
            <person name="Verver J."/>
            <person name="Yang W.-C."/>
            <person name="Schijlen E."/>
            <person name="Repin R."/>
            <person name="Schilthuizen M."/>
            <person name="Schranz E."/>
            <person name="Heidstra R."/>
            <person name="Miyata K."/>
            <person name="Fedorova E."/>
            <person name="Kohlen W."/>
            <person name="Bisseling T."/>
            <person name="Smit S."/>
            <person name="Geurts R."/>
        </authorList>
    </citation>
    <scope>NUCLEOTIDE SEQUENCE [LARGE SCALE GENOMIC DNA]</scope>
    <source>
        <strain evidence="3">cv. RG33-2</strain>
    </source>
</reference>
<name>A0A2P5AXY4_TREOI</name>
<dbReference type="Proteomes" id="UP000237000">
    <property type="component" value="Unassembled WGS sequence"/>
</dbReference>
<keyword evidence="1" id="KW-0732">Signal</keyword>
<dbReference type="EMBL" id="JXTC01000661">
    <property type="protein sequence ID" value="PON41420.1"/>
    <property type="molecule type" value="Genomic_DNA"/>
</dbReference>